<dbReference type="Gene3D" id="3.40.50.720">
    <property type="entry name" value="NAD(P)-binding Rossmann-like Domain"/>
    <property type="match status" value="1"/>
</dbReference>
<dbReference type="PROSITE" id="PS00061">
    <property type="entry name" value="ADH_SHORT"/>
    <property type="match status" value="1"/>
</dbReference>
<dbReference type="PANTHER" id="PTHR43899">
    <property type="entry name" value="RH59310P"/>
    <property type="match status" value="1"/>
</dbReference>
<dbReference type="EMBL" id="CP001958">
    <property type="protein sequence ID" value="ADG96847.1"/>
    <property type="molecule type" value="Genomic_DNA"/>
</dbReference>
<keyword evidence="3" id="KW-0560">Oxidoreductase</keyword>
<dbReference type="Proteomes" id="UP000002247">
    <property type="component" value="Chromosome"/>
</dbReference>
<dbReference type="PIRSF" id="PIRSF000126">
    <property type="entry name" value="11-beta-HSD1"/>
    <property type="match status" value="1"/>
</dbReference>
<dbReference type="KEGG" id="srt:Srot_0360"/>
<dbReference type="STRING" id="640132.Srot_0360"/>
<dbReference type="OrthoDB" id="9797538at2"/>
<evidence type="ECO:0000256" key="1">
    <source>
        <dbReference type="ARBA" id="ARBA00004240"/>
    </source>
</evidence>
<organism evidence="4 5">
    <name type="scientific">Segniliparus rotundus (strain ATCC BAA-972 / CDC 1076 / CIP 108378 / DSM 44985 / JCM 13578)</name>
    <dbReference type="NCBI Taxonomy" id="640132"/>
    <lineage>
        <taxon>Bacteria</taxon>
        <taxon>Bacillati</taxon>
        <taxon>Actinomycetota</taxon>
        <taxon>Actinomycetes</taxon>
        <taxon>Mycobacteriales</taxon>
        <taxon>Segniliparaceae</taxon>
        <taxon>Segniliparus</taxon>
    </lineage>
</organism>
<reference evidence="4 5" key="1">
    <citation type="journal article" date="2010" name="Stand. Genomic Sci.">
        <title>Complete genome sequence of Segniliparus rotundus type strain (CDC 1076).</title>
        <authorList>
            <person name="Sikorski J."/>
            <person name="Lapidus A."/>
            <person name="Copeland A."/>
            <person name="Misra M."/>
            <person name="Glavina Del Rio T."/>
            <person name="Nolan M."/>
            <person name="Lucas S."/>
            <person name="Chen F."/>
            <person name="Tice H."/>
            <person name="Cheng J.F."/>
            <person name="Jando M."/>
            <person name="Schneider S."/>
            <person name="Bruce D."/>
            <person name="Goodwin L."/>
            <person name="Pitluck S."/>
            <person name="Liolios K."/>
            <person name="Mikhailova N."/>
            <person name="Pati A."/>
            <person name="Ivanova N."/>
            <person name="Mavromatis K."/>
            <person name="Chen A."/>
            <person name="Palaniappan K."/>
            <person name="Chertkov O."/>
            <person name="Land M."/>
            <person name="Hauser L."/>
            <person name="Chang Y.J."/>
            <person name="Jeffries C.D."/>
            <person name="Brettin T."/>
            <person name="Detter J.C."/>
            <person name="Han C."/>
            <person name="Rohde M."/>
            <person name="Goker M."/>
            <person name="Bristow J."/>
            <person name="Eisen J.A."/>
            <person name="Markowitz V."/>
            <person name="Hugenholtz P."/>
            <person name="Kyrpides N.C."/>
            <person name="Klenk H.P."/>
        </authorList>
    </citation>
    <scope>NUCLEOTIDE SEQUENCE [LARGE SCALE GENOMIC DNA]</scope>
    <source>
        <strain evidence="5">ATCC BAA-972 / CDC 1076 / CIP 108378 / DSM 44985 / JCM 13578</strain>
    </source>
</reference>
<dbReference type="InterPro" id="IPR036291">
    <property type="entry name" value="NAD(P)-bd_dom_sf"/>
</dbReference>
<proteinExistence type="inferred from homology"/>
<evidence type="ECO:0000256" key="2">
    <source>
        <dbReference type="ARBA" id="ARBA00006484"/>
    </source>
</evidence>
<keyword evidence="5" id="KW-1185">Reference proteome</keyword>
<dbReference type="eggNOG" id="COG0300">
    <property type="taxonomic scope" value="Bacteria"/>
</dbReference>
<evidence type="ECO:0000313" key="4">
    <source>
        <dbReference type="EMBL" id="ADG96847.1"/>
    </source>
</evidence>
<comment type="subcellular location">
    <subcellularLocation>
        <location evidence="1">Endoplasmic reticulum</location>
    </subcellularLocation>
</comment>
<dbReference type="PRINTS" id="PR00081">
    <property type="entry name" value="GDHRDH"/>
</dbReference>
<comment type="similarity">
    <text evidence="2">Belongs to the short-chain dehydrogenases/reductases (SDR) family.</text>
</comment>
<dbReference type="PANTHER" id="PTHR43899:SF13">
    <property type="entry name" value="RH59310P"/>
    <property type="match status" value="1"/>
</dbReference>
<protein>
    <submittedName>
        <fullName evidence="4">Short-chain dehydrogenase/reductase SDR</fullName>
    </submittedName>
</protein>
<dbReference type="AlphaFoldDB" id="D6ZB88"/>
<accession>D6ZB88</accession>
<dbReference type="GO" id="GO:0016491">
    <property type="term" value="F:oxidoreductase activity"/>
    <property type="evidence" value="ECO:0007669"/>
    <property type="project" value="UniProtKB-KW"/>
</dbReference>
<dbReference type="InterPro" id="IPR002347">
    <property type="entry name" value="SDR_fam"/>
</dbReference>
<name>D6ZB88_SEGRD</name>
<dbReference type="InterPro" id="IPR020904">
    <property type="entry name" value="Sc_DH/Rdtase_CS"/>
</dbReference>
<sequence>MPLPPPAPGQPAVITGASDGIGKAIAFELAALGRPVLLVARRGELLEKTAEQIRARHGVDAQIRAVDLVDRDARRKFLDELAEMDVSVLVSNAGVVTAGLWHGRLDPALERAEVELNVVAAYEVVLAALPKMLERGSGGVVVTGSIAGNGPAPITTTYSATKAFLNTFAESLHFDVRGRGVNVTLLAPGVVHTGLLTGPLTRVPGFLCATAEQTAKAAVEGVARNKLRVAPIAAHKVQSALANYLPRPLWARAMYRFYGGK</sequence>
<dbReference type="Pfam" id="PF00106">
    <property type="entry name" value="adh_short"/>
    <property type="match status" value="1"/>
</dbReference>
<dbReference type="HOGENOM" id="CLU_010194_2_1_11"/>
<dbReference type="SUPFAM" id="SSF51735">
    <property type="entry name" value="NAD(P)-binding Rossmann-fold domains"/>
    <property type="match status" value="1"/>
</dbReference>
<evidence type="ECO:0000313" key="5">
    <source>
        <dbReference type="Proteomes" id="UP000002247"/>
    </source>
</evidence>
<evidence type="ECO:0000256" key="3">
    <source>
        <dbReference type="ARBA" id="ARBA00023002"/>
    </source>
</evidence>
<dbReference type="InterPro" id="IPR051019">
    <property type="entry name" value="VLCFA-Steroid_DH"/>
</dbReference>
<gene>
    <name evidence="4" type="ordered locus">Srot_0360</name>
</gene>
<dbReference type="RefSeq" id="WP_013137303.1">
    <property type="nucleotide sequence ID" value="NC_014168.1"/>
</dbReference>